<proteinExistence type="predicted"/>
<comment type="caution">
    <text evidence="1">The sequence shown here is derived from an EMBL/GenBank/DDBJ whole genome shotgun (WGS) entry which is preliminary data.</text>
</comment>
<evidence type="ECO:0000313" key="1">
    <source>
        <dbReference type="EMBL" id="NOU59599.1"/>
    </source>
</evidence>
<keyword evidence="2" id="KW-1185">Reference proteome</keyword>
<name>A0ABX1WUI4_9BACT</name>
<dbReference type="EMBL" id="RZNH01000009">
    <property type="protein sequence ID" value="NOU59599.1"/>
    <property type="molecule type" value="Genomic_DNA"/>
</dbReference>
<gene>
    <name evidence="1" type="ORF">ELS83_07190</name>
</gene>
<reference evidence="1 2" key="1">
    <citation type="submission" date="2018-12" db="EMBL/GenBank/DDBJ databases">
        <title>Marinifilum JC070 sp. nov., a marine bacterium isolated from Yongle Blue Hole in the South China Sea.</title>
        <authorList>
            <person name="Fu T."/>
        </authorList>
    </citation>
    <scope>NUCLEOTIDE SEQUENCE [LARGE SCALE GENOMIC DNA]</scope>
    <source>
        <strain evidence="1 2">JC070</strain>
    </source>
</reference>
<protein>
    <submittedName>
        <fullName evidence="1">Uncharacterized protein</fullName>
    </submittedName>
</protein>
<dbReference type="Proteomes" id="UP000732105">
    <property type="component" value="Unassembled WGS sequence"/>
</dbReference>
<accession>A0ABX1WUI4</accession>
<dbReference type="RefSeq" id="WP_171594876.1">
    <property type="nucleotide sequence ID" value="NZ_RZNH01000009.1"/>
</dbReference>
<sequence>MNQNFEFFKTTMPETRKADYYLGCLDSCVFLDFNVSTDNRISLARISFDGYGCCTLDEKAEFLDRKESSLFIEEMNKENLNQETISTLVKKVIRINKEHIWNDAIEEYGLIEKE</sequence>
<organism evidence="1 2">
    <name type="scientific">Marinifilum caeruleilacunae</name>
    <dbReference type="NCBI Taxonomy" id="2499076"/>
    <lineage>
        <taxon>Bacteria</taxon>
        <taxon>Pseudomonadati</taxon>
        <taxon>Bacteroidota</taxon>
        <taxon>Bacteroidia</taxon>
        <taxon>Marinilabiliales</taxon>
        <taxon>Marinifilaceae</taxon>
    </lineage>
</organism>
<evidence type="ECO:0000313" key="2">
    <source>
        <dbReference type="Proteomes" id="UP000732105"/>
    </source>
</evidence>